<dbReference type="Pfam" id="PF01757">
    <property type="entry name" value="Acyl_transf_3"/>
    <property type="match status" value="1"/>
</dbReference>
<feature type="transmembrane region" description="Helical" evidence="1">
    <location>
        <begin position="172"/>
        <end position="192"/>
    </location>
</feature>
<dbReference type="InterPro" id="IPR050879">
    <property type="entry name" value="Acyltransferase_3"/>
</dbReference>
<evidence type="ECO:0000313" key="4">
    <source>
        <dbReference type="Proteomes" id="UP000268048"/>
    </source>
</evidence>
<keyword evidence="1" id="KW-1133">Transmembrane helix</keyword>
<dbReference type="GO" id="GO:0000271">
    <property type="term" value="P:polysaccharide biosynthetic process"/>
    <property type="evidence" value="ECO:0007669"/>
    <property type="project" value="TreeGrafter"/>
</dbReference>
<feature type="domain" description="Acyltransferase 3" evidence="2">
    <location>
        <begin position="85"/>
        <end position="417"/>
    </location>
</feature>
<feature type="transmembrane region" description="Helical" evidence="1">
    <location>
        <begin position="266"/>
        <end position="285"/>
    </location>
</feature>
<dbReference type="GO" id="GO:0016747">
    <property type="term" value="F:acyltransferase activity, transferring groups other than amino-acyl groups"/>
    <property type="evidence" value="ECO:0007669"/>
    <property type="project" value="InterPro"/>
</dbReference>
<dbReference type="GO" id="GO:0016020">
    <property type="term" value="C:membrane"/>
    <property type="evidence" value="ECO:0007669"/>
    <property type="project" value="TreeGrafter"/>
</dbReference>
<feature type="transmembrane region" description="Helical" evidence="1">
    <location>
        <begin position="239"/>
        <end position="259"/>
    </location>
</feature>
<feature type="transmembrane region" description="Helical" evidence="1">
    <location>
        <begin position="377"/>
        <end position="399"/>
    </location>
</feature>
<dbReference type="PANTHER" id="PTHR23028:SF53">
    <property type="entry name" value="ACYL_TRANSF_3 DOMAIN-CONTAINING PROTEIN"/>
    <property type="match status" value="1"/>
</dbReference>
<evidence type="ECO:0000256" key="1">
    <source>
        <dbReference type="SAM" id="Phobius"/>
    </source>
</evidence>
<feature type="transmembrane region" description="Helical" evidence="1">
    <location>
        <begin position="318"/>
        <end position="336"/>
    </location>
</feature>
<dbReference type="RefSeq" id="WP_124319975.1">
    <property type="nucleotide sequence ID" value="NZ_CP027753.1"/>
</dbReference>
<dbReference type="AlphaFoldDB" id="A0A3G7TL41"/>
<dbReference type="EMBL" id="CP027753">
    <property type="protein sequence ID" value="AZE47803.1"/>
    <property type="molecule type" value="Genomic_DNA"/>
</dbReference>
<gene>
    <name evidence="3" type="ORF">C4K04_2120</name>
</gene>
<dbReference type="PANTHER" id="PTHR23028">
    <property type="entry name" value="ACETYLTRANSFERASE"/>
    <property type="match status" value="1"/>
</dbReference>
<feature type="transmembrane region" description="Helical" evidence="1">
    <location>
        <begin position="129"/>
        <end position="151"/>
    </location>
</feature>
<reference evidence="3 4" key="1">
    <citation type="submission" date="2018-03" db="EMBL/GenBank/DDBJ databases">
        <title>Diversity of phytobeneficial traits revealed by whole-genome analysis of worldwide-isolated phenazine-producing Pseudomonas spp.</title>
        <authorList>
            <person name="Biessy A."/>
            <person name="Novinscak A."/>
            <person name="Blom J."/>
            <person name="Leger G."/>
            <person name="Thomashow L.S."/>
            <person name="Cazorla F.M."/>
            <person name="Josic D."/>
            <person name="Filion M."/>
        </authorList>
    </citation>
    <scope>NUCLEOTIDE SEQUENCE [LARGE SCALE GENOMIC DNA]</scope>
    <source>
        <strain evidence="3 4">B25</strain>
    </source>
</reference>
<feature type="transmembrane region" description="Helical" evidence="1">
    <location>
        <begin position="342"/>
        <end position="365"/>
    </location>
</feature>
<dbReference type="Proteomes" id="UP000268048">
    <property type="component" value="Chromosome"/>
</dbReference>
<feature type="transmembrane region" description="Helical" evidence="1">
    <location>
        <begin position="291"/>
        <end position="306"/>
    </location>
</feature>
<feature type="transmembrane region" description="Helical" evidence="1">
    <location>
        <begin position="89"/>
        <end position="109"/>
    </location>
</feature>
<evidence type="ECO:0000259" key="2">
    <source>
        <dbReference type="Pfam" id="PF01757"/>
    </source>
</evidence>
<accession>A0A3G7TL41</accession>
<name>A0A3G7TL41_9PSED</name>
<keyword evidence="1" id="KW-0812">Transmembrane</keyword>
<proteinExistence type="predicted"/>
<evidence type="ECO:0000313" key="3">
    <source>
        <dbReference type="EMBL" id="AZE47803.1"/>
    </source>
</evidence>
<sequence>MQTPHLYSALEATLACRKAMKACTGLEQVIAGFLPGWMDKAASTNEVYQEFAWPLWYFHAPPSTDTSKMKNSILKIPLNRSRSQNIDTLRFLLAIWVVITHLAPWIVAIQGSAAIPESLIWLTRELESLFQGSGETHPAVLGFIVLSGYCIHRNGLRSHQDGLFSYAVRRFFRIYPVFLIAALFGFLMFYIASQISPGSVTSVSGTAELSFNNMIRKLLTTEVIYPFDYYPSIQGNGPLQTVAAEMWLYAIYPLALLVIGRLSDRSWWVVVIICWIASIAINSFIPEWRGWSFNASLIGFIPYWWLGLKFTDQNFCRFMNRIVILPVIIWLLITLFEKDLQQYGQLFAAVRQLMFALCFASLISILDKKHSVSIKPLSTVGSAGYSIYAFHAPIVYVMVLCGAPWWLIGLSAVATGVAAFHLIEKPFIAVGKRLSTSRTTLLQSRSSDPV</sequence>
<protein>
    <recommendedName>
        <fullName evidence="2">Acyltransferase 3 domain-containing protein</fullName>
    </recommendedName>
</protein>
<organism evidence="3 4">
    <name type="scientific">Pseudomonas chlororaphis</name>
    <dbReference type="NCBI Taxonomy" id="587753"/>
    <lineage>
        <taxon>Bacteria</taxon>
        <taxon>Pseudomonadati</taxon>
        <taxon>Pseudomonadota</taxon>
        <taxon>Gammaproteobacteria</taxon>
        <taxon>Pseudomonadales</taxon>
        <taxon>Pseudomonadaceae</taxon>
        <taxon>Pseudomonas</taxon>
    </lineage>
</organism>
<dbReference type="InterPro" id="IPR002656">
    <property type="entry name" value="Acyl_transf_3_dom"/>
</dbReference>
<keyword evidence="1" id="KW-0472">Membrane</keyword>